<comment type="caution">
    <text evidence="2">The sequence shown here is derived from an EMBL/GenBank/DDBJ whole genome shotgun (WGS) entry which is preliminary data.</text>
</comment>
<keyword evidence="3" id="KW-1185">Reference proteome</keyword>
<sequence>MVTPIQDAIDLVGYFSDVALGDPINVVIMLFGFLFVVAPSVVFGVLAIGGILDSIVPDGLGRSPPPQER</sequence>
<evidence type="ECO:0000256" key="1">
    <source>
        <dbReference type="SAM" id="Phobius"/>
    </source>
</evidence>
<dbReference type="Pfam" id="PF26067">
    <property type="entry name" value="DUF8024"/>
    <property type="match status" value="1"/>
</dbReference>
<keyword evidence="1" id="KW-1133">Transmembrane helix</keyword>
<dbReference type="InterPro" id="IPR058337">
    <property type="entry name" value="DUF8024"/>
</dbReference>
<keyword evidence="1" id="KW-0812">Transmembrane</keyword>
<gene>
    <name evidence="2" type="ORF">HAPAU_02160</name>
</gene>
<dbReference type="AlphaFoldDB" id="A0A151AIQ4"/>
<dbReference type="Proteomes" id="UP000075321">
    <property type="component" value="Unassembled WGS sequence"/>
</dbReference>
<reference evidence="2 3" key="1">
    <citation type="submission" date="2016-02" db="EMBL/GenBank/DDBJ databases">
        <title>Genome sequence of Halalkalicoccus paucihalophilus DSM 24557.</title>
        <authorList>
            <person name="Poehlein A."/>
            <person name="Daniel R."/>
        </authorList>
    </citation>
    <scope>NUCLEOTIDE SEQUENCE [LARGE SCALE GENOMIC DNA]</scope>
    <source>
        <strain evidence="2 3">DSM 24557</strain>
    </source>
</reference>
<dbReference type="RefSeq" id="WP_066378440.1">
    <property type="nucleotide sequence ID" value="NZ_LTAZ01000001.1"/>
</dbReference>
<evidence type="ECO:0000313" key="2">
    <source>
        <dbReference type="EMBL" id="KYH27548.1"/>
    </source>
</evidence>
<protein>
    <submittedName>
        <fullName evidence="2">Uncharacterized protein</fullName>
    </submittedName>
</protein>
<proteinExistence type="predicted"/>
<accession>A0A151AIQ4</accession>
<evidence type="ECO:0000313" key="3">
    <source>
        <dbReference type="Proteomes" id="UP000075321"/>
    </source>
</evidence>
<name>A0A151AIQ4_9EURY</name>
<feature type="transmembrane region" description="Helical" evidence="1">
    <location>
        <begin position="26"/>
        <end position="52"/>
    </location>
</feature>
<dbReference type="EMBL" id="LTAZ01000001">
    <property type="protein sequence ID" value="KYH27548.1"/>
    <property type="molecule type" value="Genomic_DNA"/>
</dbReference>
<dbReference type="OrthoDB" id="270048at2157"/>
<keyword evidence="1" id="KW-0472">Membrane</keyword>
<organism evidence="2 3">
    <name type="scientific">Halalkalicoccus paucihalophilus</name>
    <dbReference type="NCBI Taxonomy" id="1008153"/>
    <lineage>
        <taxon>Archaea</taxon>
        <taxon>Methanobacteriati</taxon>
        <taxon>Methanobacteriota</taxon>
        <taxon>Stenosarchaea group</taxon>
        <taxon>Halobacteria</taxon>
        <taxon>Halobacteriales</taxon>
        <taxon>Halococcaceae</taxon>
        <taxon>Halalkalicoccus</taxon>
    </lineage>
</organism>